<organism evidence="1 2">
    <name type="scientific">Panagrolaimus sp. ES5</name>
    <dbReference type="NCBI Taxonomy" id="591445"/>
    <lineage>
        <taxon>Eukaryota</taxon>
        <taxon>Metazoa</taxon>
        <taxon>Ecdysozoa</taxon>
        <taxon>Nematoda</taxon>
        <taxon>Chromadorea</taxon>
        <taxon>Rhabditida</taxon>
        <taxon>Tylenchina</taxon>
        <taxon>Panagrolaimomorpha</taxon>
        <taxon>Panagrolaimoidea</taxon>
        <taxon>Panagrolaimidae</taxon>
        <taxon>Panagrolaimus</taxon>
    </lineage>
</organism>
<sequence length="316" mass="36917">MMESLNDIHLFECDFYNNLAPIFDVPVPKVFKTLEWIERKQNGCIHMEDLTNRGKVISFFEDINLTQVKIFIQHLAHMHKNILSVDKRLWQGKYLKNQDIPTKFIDMVKPMVEPFLKTCKREDKFRPIFEKYEKFFENKDFIKYAHFQSHKDQGIPSVIVHGDMHSQNIMFALDEEGNIQNDIVAFVDWQIIHEGSPMSDLARFLGLGTSGVVRRQAEIFAFDYYLECLIKEFDGDASKVPYTAEQLRKEYNFIFISQVYGLVGGTNFLLAAVNESNQGIRDAYHDNAVLKALHAFEDTQRLLEGEMKDIFEKYGM</sequence>
<dbReference type="Proteomes" id="UP000887579">
    <property type="component" value="Unplaced"/>
</dbReference>
<evidence type="ECO:0000313" key="2">
    <source>
        <dbReference type="WBParaSite" id="ES5_v2.g25640.t1"/>
    </source>
</evidence>
<reference evidence="2" key="1">
    <citation type="submission" date="2022-11" db="UniProtKB">
        <authorList>
            <consortium name="WormBaseParasite"/>
        </authorList>
    </citation>
    <scope>IDENTIFICATION</scope>
</reference>
<evidence type="ECO:0000313" key="1">
    <source>
        <dbReference type="Proteomes" id="UP000887579"/>
    </source>
</evidence>
<protein>
    <submittedName>
        <fullName evidence="2">CHK kinase-like domain-containing protein</fullName>
    </submittedName>
</protein>
<proteinExistence type="predicted"/>
<accession>A0AC34G7X4</accession>
<name>A0AC34G7X4_9BILA</name>
<dbReference type="WBParaSite" id="ES5_v2.g25640.t1">
    <property type="protein sequence ID" value="ES5_v2.g25640.t1"/>
    <property type="gene ID" value="ES5_v2.g25640"/>
</dbReference>